<evidence type="ECO:0000259" key="1">
    <source>
        <dbReference type="PROSITE" id="PS50879"/>
    </source>
</evidence>
<dbReference type="SUPFAM" id="SSF53098">
    <property type="entry name" value="Ribonuclease H-like"/>
    <property type="match status" value="1"/>
</dbReference>
<dbReference type="InterPro" id="IPR002156">
    <property type="entry name" value="RNaseH_domain"/>
</dbReference>
<proteinExistence type="predicted"/>
<keyword evidence="3" id="KW-1185">Reference proteome</keyword>
<sequence length="307" mass="33496">MAPKPGGSSRPIDIVPARPRPVMSVAVAVGGRGRSVFAYSACAEGHRWSGTVEAESVDTAVLDVIRRIRDGSDAGRIRFVVQVPVRSALWALRDEVALLIPGVWIERPRLSDETLVRRACAGLREVTVPGPPVCVATDGSVRGRYTGYGWLADTGEYGLQGFRHSQKLIGPQVVLVAELRAIGAAVQRLRGRDITVLSDSKIAIGMAMRWKAGDFVLPEGYQVFRESGKTPGLVRAQQMIFEERERITLGWVRGHRGEPLNEGADALARLASRYALGDNALDGAEYHRRAEDLAATFSREFNRARTA</sequence>
<dbReference type="PROSITE" id="PS50879">
    <property type="entry name" value="RNASE_H_1"/>
    <property type="match status" value="1"/>
</dbReference>
<evidence type="ECO:0000313" key="2">
    <source>
        <dbReference type="EMBL" id="SRX80132.1"/>
    </source>
</evidence>
<dbReference type="EMBL" id="UEGS01000001">
    <property type="protein sequence ID" value="SRX80132.1"/>
    <property type="molecule type" value="Genomic_DNA"/>
</dbReference>
<organism evidence="2 3">
    <name type="scientific">Mycolicibacterium parafortuitum</name>
    <name type="common">Mycobacterium parafortuitum</name>
    <dbReference type="NCBI Taxonomy" id="39692"/>
    <lineage>
        <taxon>Bacteria</taxon>
        <taxon>Bacillati</taxon>
        <taxon>Actinomycetota</taxon>
        <taxon>Actinomycetes</taxon>
        <taxon>Mycobacteriales</taxon>
        <taxon>Mycobacteriaceae</taxon>
        <taxon>Mycolicibacterium</taxon>
    </lineage>
</organism>
<dbReference type="GO" id="GO:0004523">
    <property type="term" value="F:RNA-DNA hybrid ribonuclease activity"/>
    <property type="evidence" value="ECO:0007669"/>
    <property type="project" value="InterPro"/>
</dbReference>
<evidence type="ECO:0000313" key="3">
    <source>
        <dbReference type="Proteomes" id="UP000252008"/>
    </source>
</evidence>
<dbReference type="InterPro" id="IPR036397">
    <property type="entry name" value="RNaseH_sf"/>
</dbReference>
<feature type="domain" description="RNase H type-1" evidence="1">
    <location>
        <begin position="129"/>
        <end position="273"/>
    </location>
</feature>
<dbReference type="AlphaFoldDB" id="A0A375YGA2"/>
<gene>
    <name evidence="2" type="ORF">MPP7335_01871</name>
</gene>
<dbReference type="STRING" id="39692.BST38_22035"/>
<dbReference type="RefSeq" id="WP_083145606.1">
    <property type="nucleotide sequence ID" value="NZ_MVID01000024.1"/>
</dbReference>
<dbReference type="InterPro" id="IPR012337">
    <property type="entry name" value="RNaseH-like_sf"/>
</dbReference>
<dbReference type="Proteomes" id="UP000252008">
    <property type="component" value="Unassembled WGS sequence"/>
</dbReference>
<reference evidence="2 3" key="1">
    <citation type="submission" date="2018-05" db="EMBL/GenBank/DDBJ databases">
        <authorList>
            <consortium name="IHU Genomes"/>
        </authorList>
    </citation>
    <scope>NUCLEOTIDE SEQUENCE [LARGE SCALE GENOMIC DNA]</scope>
    <source>
        <strain evidence="2 3">P7335</strain>
    </source>
</reference>
<name>A0A375YGA2_MYCPF</name>
<dbReference type="Gene3D" id="3.30.420.10">
    <property type="entry name" value="Ribonuclease H-like superfamily/Ribonuclease H"/>
    <property type="match status" value="1"/>
</dbReference>
<protein>
    <submittedName>
        <fullName evidence="2">Ribonuclease H [Verrucosispora maris AB-18-032]</fullName>
    </submittedName>
</protein>
<accession>A0A375YGA2</accession>
<dbReference type="Pfam" id="PF00075">
    <property type="entry name" value="RNase_H"/>
    <property type="match status" value="1"/>
</dbReference>
<dbReference type="GO" id="GO:0003676">
    <property type="term" value="F:nucleic acid binding"/>
    <property type="evidence" value="ECO:0007669"/>
    <property type="project" value="InterPro"/>
</dbReference>